<dbReference type="AlphaFoldDB" id="A0A367V9N3"/>
<dbReference type="PANTHER" id="PTHR31528:SF1">
    <property type="entry name" value="4-AMINO-5-HYDROXYMETHYL-2-METHYLPYRIMIDINE PHOSPHATE SYNTHASE THI11-RELATED"/>
    <property type="match status" value="1"/>
</dbReference>
<evidence type="ECO:0000256" key="10">
    <source>
        <dbReference type="ARBA" id="ARBA00033171"/>
    </source>
</evidence>
<organism evidence="14 15">
    <name type="scientific">Thalassospira profundimaris</name>
    <dbReference type="NCBI Taxonomy" id="502049"/>
    <lineage>
        <taxon>Bacteria</taxon>
        <taxon>Pseudomonadati</taxon>
        <taxon>Pseudomonadota</taxon>
        <taxon>Alphaproteobacteria</taxon>
        <taxon>Rhodospirillales</taxon>
        <taxon>Thalassospiraceae</taxon>
        <taxon>Thalassospira</taxon>
    </lineage>
</organism>
<evidence type="ECO:0000256" key="2">
    <source>
        <dbReference type="ARBA" id="ARBA00004948"/>
    </source>
</evidence>
<evidence type="ECO:0000259" key="13">
    <source>
        <dbReference type="Pfam" id="PF09084"/>
    </source>
</evidence>
<dbReference type="RefSeq" id="WP_062957493.1">
    <property type="nucleotide sequence ID" value="NZ_JPWB01000006.1"/>
</dbReference>
<dbReference type="Gene3D" id="3.40.190.10">
    <property type="entry name" value="Periplasmic binding protein-like II"/>
    <property type="match status" value="2"/>
</dbReference>
<feature type="signal peptide" evidence="12">
    <location>
        <begin position="1"/>
        <end position="32"/>
    </location>
</feature>
<keyword evidence="6" id="KW-0479">Metal-binding</keyword>
<evidence type="ECO:0000256" key="3">
    <source>
        <dbReference type="ARBA" id="ARBA00009406"/>
    </source>
</evidence>
<keyword evidence="7" id="KW-0663">Pyridoxal phosphate</keyword>
<feature type="domain" description="SsuA/THI5-like" evidence="13">
    <location>
        <begin position="47"/>
        <end position="252"/>
    </location>
</feature>
<comment type="similarity">
    <text evidence="3">Belongs to the NMT1/THI5 family.</text>
</comment>
<dbReference type="GO" id="GO:0009228">
    <property type="term" value="P:thiamine biosynthetic process"/>
    <property type="evidence" value="ECO:0007669"/>
    <property type="project" value="UniProtKB-KW"/>
</dbReference>
<evidence type="ECO:0000256" key="6">
    <source>
        <dbReference type="ARBA" id="ARBA00022723"/>
    </source>
</evidence>
<evidence type="ECO:0000256" key="5">
    <source>
        <dbReference type="ARBA" id="ARBA00022679"/>
    </source>
</evidence>
<proteinExistence type="inferred from homology"/>
<dbReference type="PANTHER" id="PTHR31528">
    <property type="entry name" value="4-AMINO-5-HYDROXYMETHYL-2-METHYLPYRIMIDINE PHOSPHATE SYNTHASE THI11-RELATED"/>
    <property type="match status" value="1"/>
</dbReference>
<dbReference type="EMBL" id="JPWB01000006">
    <property type="protein sequence ID" value="RCK20960.1"/>
    <property type="molecule type" value="Genomic_DNA"/>
</dbReference>
<comment type="function">
    <text evidence="1">Responsible for the formation of the pyrimidine heterocycle in the thiamine biosynthesis pathway. Catalyzes the formation of hydroxymethylpyrimidine phosphate (HMP-P) from histidine and pyridoxal phosphate (PLP). The protein uses PLP and the active site histidine to form HMP-P, generating an inactive enzyme. The enzyme can only undergo a single turnover, which suggests it is a suicide enzyme.</text>
</comment>
<dbReference type="Proteomes" id="UP000253061">
    <property type="component" value="Unassembled WGS sequence"/>
</dbReference>
<dbReference type="SUPFAM" id="SSF53850">
    <property type="entry name" value="Periplasmic binding protein-like II"/>
    <property type="match status" value="1"/>
</dbReference>
<evidence type="ECO:0000256" key="1">
    <source>
        <dbReference type="ARBA" id="ARBA00003469"/>
    </source>
</evidence>
<reference evidence="14 15" key="1">
    <citation type="submission" date="2014-07" db="EMBL/GenBank/DDBJ databases">
        <title>Draft genome sequence of Thalassospira profundimaris R8-17.</title>
        <authorList>
            <person name="Lai Q."/>
            <person name="Shao Z."/>
        </authorList>
    </citation>
    <scope>NUCLEOTIDE SEQUENCE [LARGE SCALE GENOMIC DNA]</scope>
    <source>
        <strain evidence="14 15">R8-17</strain>
    </source>
</reference>
<keyword evidence="12" id="KW-0732">Signal</keyword>
<comment type="subunit">
    <text evidence="4">Homodimer.</text>
</comment>
<keyword evidence="8" id="KW-0784">Thiamine biosynthesis</keyword>
<dbReference type="InterPro" id="IPR006311">
    <property type="entry name" value="TAT_signal"/>
</dbReference>
<keyword evidence="5 14" id="KW-0808">Transferase</keyword>
<evidence type="ECO:0000256" key="11">
    <source>
        <dbReference type="ARBA" id="ARBA00048179"/>
    </source>
</evidence>
<dbReference type="GO" id="GO:0046872">
    <property type="term" value="F:metal ion binding"/>
    <property type="evidence" value="ECO:0007669"/>
    <property type="project" value="UniProtKB-KW"/>
</dbReference>
<comment type="pathway">
    <text evidence="2">Cofactor biosynthesis; thiamine diphosphate biosynthesis.</text>
</comment>
<accession>A0A367V9N3</accession>
<evidence type="ECO:0000256" key="7">
    <source>
        <dbReference type="ARBA" id="ARBA00022898"/>
    </source>
</evidence>
<gene>
    <name evidence="14" type="ORF">TH6_14360</name>
</gene>
<evidence type="ECO:0000256" key="12">
    <source>
        <dbReference type="SAM" id="SignalP"/>
    </source>
</evidence>
<dbReference type="InterPro" id="IPR027939">
    <property type="entry name" value="NMT1/THI5"/>
</dbReference>
<comment type="caution">
    <text evidence="14">The sequence shown here is derived from an EMBL/GenBank/DDBJ whole genome shotgun (WGS) entry which is preliminary data.</text>
</comment>
<feature type="chain" id="PRO_5016826672" description="Thiamine pyrimidine synthase" evidence="12">
    <location>
        <begin position="33"/>
        <end position="326"/>
    </location>
</feature>
<dbReference type="PROSITE" id="PS51318">
    <property type="entry name" value="TAT"/>
    <property type="match status" value="1"/>
</dbReference>
<dbReference type="Pfam" id="PF09084">
    <property type="entry name" value="NMT1"/>
    <property type="match status" value="1"/>
</dbReference>
<dbReference type="InterPro" id="IPR015168">
    <property type="entry name" value="SsuA/THI5"/>
</dbReference>
<dbReference type="GO" id="GO:0016740">
    <property type="term" value="F:transferase activity"/>
    <property type="evidence" value="ECO:0007669"/>
    <property type="project" value="UniProtKB-KW"/>
</dbReference>
<evidence type="ECO:0000313" key="15">
    <source>
        <dbReference type="Proteomes" id="UP000253061"/>
    </source>
</evidence>
<sequence>MDMKLSRRRFLGAAAAGAAASAMPFGSFRAMAASPFAMQASWINDAEFAGYFLGLDNGYYADEGLDMSYASGGPDVIPESTIITGRADLTLTTPDTTIKAISEQGAPFKIIGTQYQKNPIGIVSLKSNPINKPEDLVGKTLAVPPVNVISVEAMLKLNGIDKADVNIVPYAYDPTPLIKGEIDASLDFTTNVPFTISQQGAEATSFLLYDFGFTIFNDTVVVTEETLKTKRKELVGWLRASRRGWEENFVDPTVWPPKWADSWFKGTGRTIENEIYFNKAQQPLVESPNGIFSMAEDDIEACLTALGQIGINGSRDMFDTTLLEEI</sequence>
<name>A0A367V9N3_9PROT</name>
<evidence type="ECO:0000256" key="8">
    <source>
        <dbReference type="ARBA" id="ARBA00022977"/>
    </source>
</evidence>
<evidence type="ECO:0000256" key="4">
    <source>
        <dbReference type="ARBA" id="ARBA00011738"/>
    </source>
</evidence>
<protein>
    <recommendedName>
        <fullName evidence="10">Thiamine pyrimidine synthase</fullName>
    </recommendedName>
</protein>
<comment type="catalytic activity">
    <reaction evidence="11">
        <text>N(6)-(pyridoxal phosphate)-L-lysyl-[4-amino-5-hydroxymethyl-2-methylpyrimidine phosphate synthase] + L-histidyl-[4-amino-5-hydroxymethyl-2-methylpyrimidine phosphate synthase] + 2 Fe(3+) + 4 H2O = L-lysyl-[4-amino-5-hydroxymethyl-2-methylpyrimidine phosphate synthase] + (2S)-2-amino-5-hydroxy-4-oxopentanoyl-[4-amino-5-hydroxymethyl-2-methylpyrimidine phosphate synthase] + 4-amino-2-methyl-5-(phosphooxymethyl)pyrimidine + 3-oxopropanoate + 2 Fe(2+) + 2 H(+)</text>
        <dbReference type="Rhea" id="RHEA:65756"/>
        <dbReference type="Rhea" id="RHEA-COMP:16892"/>
        <dbReference type="Rhea" id="RHEA-COMP:16893"/>
        <dbReference type="Rhea" id="RHEA-COMP:16894"/>
        <dbReference type="Rhea" id="RHEA-COMP:16895"/>
        <dbReference type="ChEBI" id="CHEBI:15377"/>
        <dbReference type="ChEBI" id="CHEBI:15378"/>
        <dbReference type="ChEBI" id="CHEBI:29033"/>
        <dbReference type="ChEBI" id="CHEBI:29034"/>
        <dbReference type="ChEBI" id="CHEBI:29969"/>
        <dbReference type="ChEBI" id="CHEBI:29979"/>
        <dbReference type="ChEBI" id="CHEBI:33190"/>
        <dbReference type="ChEBI" id="CHEBI:58354"/>
        <dbReference type="ChEBI" id="CHEBI:143915"/>
        <dbReference type="ChEBI" id="CHEBI:157692"/>
    </reaction>
    <physiologicalReaction direction="left-to-right" evidence="11">
        <dbReference type="Rhea" id="RHEA:65757"/>
    </physiologicalReaction>
</comment>
<evidence type="ECO:0000313" key="14">
    <source>
        <dbReference type="EMBL" id="RCK20960.1"/>
    </source>
</evidence>
<keyword evidence="9" id="KW-0408">Iron</keyword>
<evidence type="ECO:0000256" key="9">
    <source>
        <dbReference type="ARBA" id="ARBA00023004"/>
    </source>
</evidence>